<protein>
    <submittedName>
        <fullName evidence="2">Uncharacterized protein</fullName>
    </submittedName>
</protein>
<dbReference type="EMBL" id="BLZH01000007">
    <property type="protein sequence ID" value="GFP56531.1"/>
    <property type="molecule type" value="Genomic_DNA"/>
</dbReference>
<feature type="region of interest" description="Disordered" evidence="1">
    <location>
        <begin position="67"/>
        <end position="106"/>
    </location>
</feature>
<gene>
    <name evidence="2" type="ORF">TASIC1_0007002300</name>
</gene>
<proteinExistence type="predicted"/>
<organism evidence="2 3">
    <name type="scientific">Trichoderma asperellum</name>
    <name type="common">Filamentous fungus</name>
    <dbReference type="NCBI Taxonomy" id="101201"/>
    <lineage>
        <taxon>Eukaryota</taxon>
        <taxon>Fungi</taxon>
        <taxon>Dikarya</taxon>
        <taxon>Ascomycota</taxon>
        <taxon>Pezizomycotina</taxon>
        <taxon>Sordariomycetes</taxon>
        <taxon>Hypocreomycetidae</taxon>
        <taxon>Hypocreales</taxon>
        <taxon>Hypocreaceae</taxon>
        <taxon>Trichoderma</taxon>
    </lineage>
</organism>
<accession>A0A6V8QV56</accession>
<evidence type="ECO:0000256" key="1">
    <source>
        <dbReference type="SAM" id="MobiDB-lite"/>
    </source>
</evidence>
<dbReference type="OrthoDB" id="5226580at2759"/>
<reference evidence="2 3" key="1">
    <citation type="submission" date="2020-07" db="EMBL/GenBank/DDBJ databases">
        <title>Trichoderma asperellum IC-1 whole genome shotgun sequence.</title>
        <authorList>
            <person name="Kanamasa S."/>
            <person name="Takahashi H."/>
        </authorList>
    </citation>
    <scope>NUCLEOTIDE SEQUENCE [LARGE SCALE GENOMIC DNA]</scope>
    <source>
        <strain evidence="2 3">IC-1</strain>
    </source>
</reference>
<comment type="caution">
    <text evidence="2">The sequence shown here is derived from an EMBL/GenBank/DDBJ whole genome shotgun (WGS) entry which is preliminary data.</text>
</comment>
<sequence length="277" mass="30703">MLAARIPVMRFLRKLCLDPGLKIPKVRLNGDFKCVDGDGANSSILSSRTAQIEERLNGLVSLLKASGELSGTHPDPPSRDDTNEDHRTEGSSDDPSPFSSPSSAIPSITNQANTWIIDPSYNSFTPKSCICHPDTLDAPPPPEPDEVLLDFYRKNLQPVHPFVIVPPNITAAVLALVSKHTFDESADVSPDEAPRRLHAYCVQHLHEHPEYESDISLVYLVKIQRLTERIAEFNSEDRATEEISPVPSAPMSAYILAFQNELNQIRDSMPKDLKEDS</sequence>
<evidence type="ECO:0000313" key="3">
    <source>
        <dbReference type="Proteomes" id="UP000517252"/>
    </source>
</evidence>
<feature type="compositionally biased region" description="Low complexity" evidence="1">
    <location>
        <begin position="93"/>
        <end position="106"/>
    </location>
</feature>
<dbReference type="AlphaFoldDB" id="A0A6V8QV56"/>
<dbReference type="Proteomes" id="UP000517252">
    <property type="component" value="Unassembled WGS sequence"/>
</dbReference>
<name>A0A6V8QV56_TRIAP</name>
<evidence type="ECO:0000313" key="2">
    <source>
        <dbReference type="EMBL" id="GFP56531.1"/>
    </source>
</evidence>
<feature type="compositionally biased region" description="Basic and acidic residues" evidence="1">
    <location>
        <begin position="76"/>
        <end position="90"/>
    </location>
</feature>